<keyword evidence="5 7" id="KW-0472">Membrane</keyword>
<evidence type="ECO:0000256" key="5">
    <source>
        <dbReference type="ARBA" id="ARBA00023136"/>
    </source>
</evidence>
<keyword evidence="3 7" id="KW-0812">Transmembrane</keyword>
<evidence type="ECO:0000256" key="3">
    <source>
        <dbReference type="ARBA" id="ARBA00022692"/>
    </source>
</evidence>
<dbReference type="Proteomes" id="UP000310689">
    <property type="component" value="Unassembled WGS sequence"/>
</dbReference>
<evidence type="ECO:0000256" key="2">
    <source>
        <dbReference type="ARBA" id="ARBA00022448"/>
    </source>
</evidence>
<dbReference type="Pfam" id="PF13520">
    <property type="entry name" value="AA_permease_2"/>
    <property type="match status" value="1"/>
</dbReference>
<dbReference type="InterPro" id="IPR002293">
    <property type="entry name" value="AA/rel_permease1"/>
</dbReference>
<gene>
    <name evidence="8" type="ORF">E3P86_01509</name>
</gene>
<dbReference type="Gene3D" id="1.20.1740.10">
    <property type="entry name" value="Amino acid/polyamine transporter I"/>
    <property type="match status" value="1"/>
</dbReference>
<evidence type="ECO:0000313" key="9">
    <source>
        <dbReference type="Proteomes" id="UP000310689"/>
    </source>
</evidence>
<evidence type="ECO:0000313" key="8">
    <source>
        <dbReference type="EMBL" id="TIB38675.1"/>
    </source>
</evidence>
<dbReference type="AlphaFoldDB" id="A0A4T0JEF4"/>
<proteinExistence type="predicted"/>
<reference evidence="8 9" key="1">
    <citation type="submission" date="2019-03" db="EMBL/GenBank/DDBJ databases">
        <title>Sequencing 23 genomes of Wallemia ichthyophaga.</title>
        <authorList>
            <person name="Gostincar C."/>
        </authorList>
    </citation>
    <scope>NUCLEOTIDE SEQUENCE [LARGE SCALE GENOMIC DNA]</scope>
    <source>
        <strain evidence="8 9">EXF-6200</strain>
    </source>
</reference>
<dbReference type="GO" id="GO:0016020">
    <property type="term" value="C:membrane"/>
    <property type="evidence" value="ECO:0007669"/>
    <property type="project" value="UniProtKB-SubCell"/>
</dbReference>
<dbReference type="EMBL" id="SPOI01000053">
    <property type="protein sequence ID" value="TIB38675.1"/>
    <property type="molecule type" value="Genomic_DNA"/>
</dbReference>
<feature type="transmembrane region" description="Helical" evidence="7">
    <location>
        <begin position="181"/>
        <end position="200"/>
    </location>
</feature>
<feature type="region of interest" description="Disordered" evidence="6">
    <location>
        <begin position="1"/>
        <end position="34"/>
    </location>
</feature>
<feature type="transmembrane region" description="Helical" evidence="7">
    <location>
        <begin position="212"/>
        <end position="233"/>
    </location>
</feature>
<feature type="transmembrane region" description="Helical" evidence="7">
    <location>
        <begin position="422"/>
        <end position="443"/>
    </location>
</feature>
<keyword evidence="4 7" id="KW-1133">Transmembrane helix</keyword>
<name>A0A4T0JEF4_WALIC</name>
<sequence>MDRPQSPDSALQVDRHSVFSSSHSKSPSDVESAKNKAILTAQTNEFGYVQEMPKHRSLASILFLAVAIAAIPYGLSTTILYPLTNGGSSAVIWGWVMMAVITQCVAVSLAEICSRYPVAGGAYYWSYMLSPPRYAKLNSYICGWVYLVGNWTVTLAVNFGTTQLFLGGLNLLYPDFVANQWQTVLTFWALSIVTTVISCVPGKYLKYLDHFCLVWTVAGLLAILVGLSVRAGAGRRSARWVFGAFDNAESGWPSGWSFFIGLLMGSYTLSSTAMISSMCEEVLDADTVVPRAIMANIPLSFGTGLIYLLPLLFTMPAVDAVLEGTSGQPVVECFRYVMGYEGGAFGLFFIVFLIGIFSGIGCTTAASRLTWAFARDNAIPFSGLIKQVNPTLELPFNAILLSTAVQMVLGCVYFGSTAAFNAFSSVSVICLGCSNLVPITISFCEGRHAISDAKFNAGKLGGVCNVVSIAWFAFAIPLFCFPTTAPPTKESMNYASVVFVGFLAISAAYYLAYGRKKFDGPPTTHFKE</sequence>
<keyword evidence="2" id="KW-0813">Transport</keyword>
<feature type="transmembrane region" description="Helical" evidence="7">
    <location>
        <begin position="137"/>
        <end position="161"/>
    </location>
</feature>
<feature type="transmembrane region" description="Helical" evidence="7">
    <location>
        <begin position="344"/>
        <end position="373"/>
    </location>
</feature>
<comment type="caution">
    <text evidence="8">The sequence shown here is derived from an EMBL/GenBank/DDBJ whole genome shotgun (WGS) entry which is preliminary data.</text>
</comment>
<evidence type="ECO:0000256" key="4">
    <source>
        <dbReference type="ARBA" id="ARBA00022989"/>
    </source>
</evidence>
<dbReference type="PIRSF" id="PIRSF006060">
    <property type="entry name" value="AA_transporter"/>
    <property type="match status" value="1"/>
</dbReference>
<dbReference type="GO" id="GO:0022857">
    <property type="term" value="F:transmembrane transporter activity"/>
    <property type="evidence" value="ECO:0007669"/>
    <property type="project" value="InterPro"/>
</dbReference>
<evidence type="ECO:0000256" key="7">
    <source>
        <dbReference type="SAM" id="Phobius"/>
    </source>
</evidence>
<accession>A0A4T0JEF4</accession>
<feature type="transmembrane region" description="Helical" evidence="7">
    <location>
        <begin position="491"/>
        <end position="512"/>
    </location>
</feature>
<feature type="transmembrane region" description="Helical" evidence="7">
    <location>
        <begin position="394"/>
        <end position="416"/>
    </location>
</feature>
<feature type="transmembrane region" description="Helical" evidence="7">
    <location>
        <begin position="288"/>
        <end position="309"/>
    </location>
</feature>
<evidence type="ECO:0000256" key="6">
    <source>
        <dbReference type="SAM" id="MobiDB-lite"/>
    </source>
</evidence>
<comment type="subcellular location">
    <subcellularLocation>
        <location evidence="1">Membrane</location>
        <topology evidence="1">Multi-pass membrane protein</topology>
    </subcellularLocation>
</comment>
<evidence type="ECO:0000256" key="1">
    <source>
        <dbReference type="ARBA" id="ARBA00004141"/>
    </source>
</evidence>
<feature type="transmembrane region" description="Helical" evidence="7">
    <location>
        <begin position="61"/>
        <end position="84"/>
    </location>
</feature>
<evidence type="ECO:0008006" key="10">
    <source>
        <dbReference type="Google" id="ProtNLM"/>
    </source>
</evidence>
<organism evidence="8 9">
    <name type="scientific">Wallemia ichthyophaga</name>
    <dbReference type="NCBI Taxonomy" id="245174"/>
    <lineage>
        <taxon>Eukaryota</taxon>
        <taxon>Fungi</taxon>
        <taxon>Dikarya</taxon>
        <taxon>Basidiomycota</taxon>
        <taxon>Wallemiomycotina</taxon>
        <taxon>Wallemiomycetes</taxon>
        <taxon>Wallemiales</taxon>
        <taxon>Wallemiaceae</taxon>
        <taxon>Wallemia</taxon>
    </lineage>
</organism>
<dbReference type="PANTHER" id="PTHR45649:SF3">
    <property type="entry name" value="POLYAMINE TRANSPORTER TPO5"/>
    <property type="match status" value="1"/>
</dbReference>
<protein>
    <recommendedName>
        <fullName evidence="10">Choline transport protein</fullName>
    </recommendedName>
</protein>
<dbReference type="PANTHER" id="PTHR45649">
    <property type="entry name" value="AMINO-ACID PERMEASE BAT1"/>
    <property type="match status" value="1"/>
</dbReference>
<feature type="transmembrane region" description="Helical" evidence="7">
    <location>
        <begin position="90"/>
        <end position="110"/>
    </location>
</feature>
<feature type="transmembrane region" description="Helical" evidence="7">
    <location>
        <begin position="253"/>
        <end position="276"/>
    </location>
</feature>
<feature type="transmembrane region" description="Helical" evidence="7">
    <location>
        <begin position="463"/>
        <end position="485"/>
    </location>
</feature>